<feature type="compositionally biased region" description="Polar residues" evidence="1">
    <location>
        <begin position="408"/>
        <end position="428"/>
    </location>
</feature>
<dbReference type="eggNOG" id="ENOG502R1NI">
    <property type="taxonomic scope" value="Eukaryota"/>
</dbReference>
<feature type="region of interest" description="Disordered" evidence="1">
    <location>
        <begin position="401"/>
        <end position="449"/>
    </location>
</feature>
<dbReference type="EMBL" id="CAFZ01000536">
    <property type="protein sequence ID" value="CCA75854.1"/>
    <property type="molecule type" value="Genomic_DNA"/>
</dbReference>
<feature type="compositionally biased region" description="Polar residues" evidence="1">
    <location>
        <begin position="248"/>
        <end position="257"/>
    </location>
</feature>
<gene>
    <name evidence="2" type="ORF">PIIN_09849</name>
</gene>
<feature type="region of interest" description="Disordered" evidence="1">
    <location>
        <begin position="210"/>
        <end position="272"/>
    </location>
</feature>
<feature type="compositionally biased region" description="Polar residues" evidence="1">
    <location>
        <begin position="218"/>
        <end position="229"/>
    </location>
</feature>
<accession>G4TX11</accession>
<feature type="compositionally biased region" description="Basic and acidic residues" evidence="1">
    <location>
        <begin position="308"/>
        <end position="325"/>
    </location>
</feature>
<dbReference type="HOGENOM" id="CLU_362949_0_0_1"/>
<feature type="region of interest" description="Disordered" evidence="1">
    <location>
        <begin position="135"/>
        <end position="169"/>
    </location>
</feature>
<dbReference type="AlphaFoldDB" id="G4TX11"/>
<dbReference type="InParanoid" id="G4TX11"/>
<evidence type="ECO:0000313" key="3">
    <source>
        <dbReference type="Proteomes" id="UP000007148"/>
    </source>
</evidence>
<feature type="compositionally biased region" description="Polar residues" evidence="1">
    <location>
        <begin position="147"/>
        <end position="158"/>
    </location>
</feature>
<organism evidence="2 3">
    <name type="scientific">Serendipita indica (strain DSM 11827)</name>
    <name type="common">Root endophyte fungus</name>
    <name type="synonym">Piriformospora indica</name>
    <dbReference type="NCBI Taxonomy" id="1109443"/>
    <lineage>
        <taxon>Eukaryota</taxon>
        <taxon>Fungi</taxon>
        <taxon>Dikarya</taxon>
        <taxon>Basidiomycota</taxon>
        <taxon>Agaricomycotina</taxon>
        <taxon>Agaricomycetes</taxon>
        <taxon>Sebacinales</taxon>
        <taxon>Serendipitaceae</taxon>
        <taxon>Serendipita</taxon>
    </lineage>
</organism>
<comment type="caution">
    <text evidence="2">The sequence shown here is derived from an EMBL/GenBank/DDBJ whole genome shotgun (WGS) entry which is preliminary data.</text>
</comment>
<feature type="compositionally biased region" description="Low complexity" evidence="1">
    <location>
        <begin position="135"/>
        <end position="144"/>
    </location>
</feature>
<feature type="region of interest" description="Disordered" evidence="1">
    <location>
        <begin position="308"/>
        <end position="329"/>
    </location>
</feature>
<reference evidence="2 3" key="1">
    <citation type="journal article" date="2011" name="PLoS Pathog.">
        <title>Endophytic Life Strategies Decoded by Genome and Transcriptome Analyses of the Mutualistic Root Symbiont Piriformospora indica.</title>
        <authorList>
            <person name="Zuccaro A."/>
            <person name="Lahrmann U."/>
            <person name="Guldener U."/>
            <person name="Langen G."/>
            <person name="Pfiffi S."/>
            <person name="Biedenkopf D."/>
            <person name="Wong P."/>
            <person name="Samans B."/>
            <person name="Grimm C."/>
            <person name="Basiewicz M."/>
            <person name="Murat C."/>
            <person name="Martin F."/>
            <person name="Kogel K.H."/>
        </authorList>
    </citation>
    <scope>NUCLEOTIDE SEQUENCE [LARGE SCALE GENOMIC DNA]</scope>
    <source>
        <strain evidence="2 3">DSM 11827</strain>
    </source>
</reference>
<keyword evidence="3" id="KW-1185">Reference proteome</keyword>
<protein>
    <submittedName>
        <fullName evidence="2">Uncharacterized protein</fullName>
    </submittedName>
</protein>
<feature type="region of interest" description="Disordered" evidence="1">
    <location>
        <begin position="1"/>
        <end position="29"/>
    </location>
</feature>
<dbReference type="Proteomes" id="UP000007148">
    <property type="component" value="Unassembled WGS sequence"/>
</dbReference>
<name>G4TX11_SERID</name>
<evidence type="ECO:0000313" key="2">
    <source>
        <dbReference type="EMBL" id="CCA75854.1"/>
    </source>
</evidence>
<proteinExistence type="predicted"/>
<sequence length="770" mass="86469">MNRSQDLPVEDSTDSLDTRPRKKLKPNPIDTSEIGRTLLCLDIQLQSDAPLDHSTNCHQLTAAALEALARQIAVDGTRPFPAELFLLFMMLTHASYELGNLPDTTSAAEEDIQMSDPPEEGEDLESLHLGRLRSDSMSSLSSGGTVRPSSATGDPQTENDSHSDGNLEPGQALLRGIIRAQPPHPNPHEAWFRSLGIPYHPHLYYIRSSKAQKAPKTNRPSTEASTVSGSDGGTLPPETLASSIGDDTITNGTQIDNTGKEANPSSRDGRRLTPSTATREILEGFQDWSFLPWGTTINEARDDSRKDVYKPSKHYPRAEPLHDITKPPMIAHGKNERELLIGRFLERHLVQEGPRLSPAPAKNEALRLSIAQEWRTPEQTPVPLFLVIPDQYREHLPFQAAPPAKETPANTINERSHSQSTAASQVDGNRSRVPVHKSEMLGSGNDRTSKQEERLMAELCQEYNISVPDLDEYEKKAITRRLFAKVAKMNAPWQFHAARERLRFTLHQYETPIARVVDYSHTGEEIERIDFEELRGNSTCNEGCPDLQYYPPFVIERFIVSPNTWLPVQTEMEVEKGVGGLLKGVFYADGVIATHNAVMTLPKRLKPFGSGPKPDLMLRLKTCENWKRQLCPVVFAAECKTTKTCTGDVRAQLALDLYASLIVLILFYLDQRQSEDEGLPPWMYLLGLEYTEDGVQVHAYYPSYDHKRSRWILRAMPLLAAHRNVFNNGGPGDRLHLLAVLYRCRSHSLFVADQLRRWERAMTVLGHLED</sequence>
<evidence type="ECO:0000256" key="1">
    <source>
        <dbReference type="SAM" id="MobiDB-lite"/>
    </source>
</evidence>